<organism evidence="3 4">
    <name type="scientific">Lepraria finkii</name>
    <dbReference type="NCBI Taxonomy" id="1340010"/>
    <lineage>
        <taxon>Eukaryota</taxon>
        <taxon>Fungi</taxon>
        <taxon>Dikarya</taxon>
        <taxon>Ascomycota</taxon>
        <taxon>Pezizomycotina</taxon>
        <taxon>Lecanoromycetes</taxon>
        <taxon>OSLEUM clade</taxon>
        <taxon>Lecanoromycetidae</taxon>
        <taxon>Lecanorales</taxon>
        <taxon>Lecanorineae</taxon>
        <taxon>Stereocaulaceae</taxon>
        <taxon>Lepraria</taxon>
    </lineage>
</organism>
<feature type="region of interest" description="Disordered" evidence="1">
    <location>
        <begin position="1"/>
        <end position="31"/>
    </location>
</feature>
<gene>
    <name evidence="3" type="ORF">ABVK25_005350</name>
</gene>
<accession>A0ABR4B8N4</accession>
<feature type="compositionally biased region" description="Polar residues" evidence="1">
    <location>
        <begin position="518"/>
        <end position="532"/>
    </location>
</feature>
<evidence type="ECO:0000256" key="2">
    <source>
        <dbReference type="SAM" id="Phobius"/>
    </source>
</evidence>
<keyword evidence="4" id="KW-1185">Reference proteome</keyword>
<name>A0ABR4B8N4_9LECA</name>
<feature type="compositionally biased region" description="Basic and acidic residues" evidence="1">
    <location>
        <begin position="470"/>
        <end position="482"/>
    </location>
</feature>
<feature type="compositionally biased region" description="Polar residues" evidence="1">
    <location>
        <begin position="705"/>
        <end position="715"/>
    </location>
</feature>
<feature type="region of interest" description="Disordered" evidence="1">
    <location>
        <begin position="1001"/>
        <end position="1067"/>
    </location>
</feature>
<comment type="caution">
    <text evidence="3">The sequence shown here is derived from an EMBL/GenBank/DDBJ whole genome shotgun (WGS) entry which is preliminary data.</text>
</comment>
<keyword evidence="2" id="KW-0472">Membrane</keyword>
<feature type="compositionally biased region" description="Basic and acidic residues" evidence="1">
    <location>
        <begin position="1041"/>
        <end position="1060"/>
    </location>
</feature>
<feature type="compositionally biased region" description="Polar residues" evidence="1">
    <location>
        <begin position="721"/>
        <end position="741"/>
    </location>
</feature>
<reference evidence="3 4" key="1">
    <citation type="submission" date="2024-09" db="EMBL/GenBank/DDBJ databases">
        <title>Rethinking Asexuality: The Enigmatic Case of Functional Sexual Genes in Lepraria (Stereocaulaceae).</title>
        <authorList>
            <person name="Doellman M."/>
            <person name="Sun Y."/>
            <person name="Barcenas-Pena A."/>
            <person name="Lumbsch H.T."/>
            <person name="Grewe F."/>
        </authorList>
    </citation>
    <scope>NUCLEOTIDE SEQUENCE [LARGE SCALE GENOMIC DNA]</scope>
    <source>
        <strain evidence="3 4">Grewe 0041</strain>
    </source>
</reference>
<evidence type="ECO:0000256" key="1">
    <source>
        <dbReference type="SAM" id="MobiDB-lite"/>
    </source>
</evidence>
<dbReference type="EMBL" id="JBHFEH010000016">
    <property type="protein sequence ID" value="KAL2054209.1"/>
    <property type="molecule type" value="Genomic_DNA"/>
</dbReference>
<proteinExistence type="predicted"/>
<feature type="compositionally biased region" description="Polar residues" evidence="1">
    <location>
        <begin position="880"/>
        <end position="909"/>
    </location>
</feature>
<feature type="region of interest" description="Disordered" evidence="1">
    <location>
        <begin position="470"/>
        <end position="544"/>
    </location>
</feature>
<evidence type="ECO:0000313" key="4">
    <source>
        <dbReference type="Proteomes" id="UP001590951"/>
    </source>
</evidence>
<feature type="compositionally biased region" description="Polar residues" evidence="1">
    <location>
        <begin position="491"/>
        <end position="500"/>
    </location>
</feature>
<feature type="region of interest" description="Disordered" evidence="1">
    <location>
        <begin position="87"/>
        <end position="131"/>
    </location>
</feature>
<feature type="compositionally biased region" description="Basic and acidic residues" evidence="1">
    <location>
        <begin position="785"/>
        <end position="800"/>
    </location>
</feature>
<dbReference type="Proteomes" id="UP001590951">
    <property type="component" value="Unassembled WGS sequence"/>
</dbReference>
<keyword evidence="2" id="KW-1133">Transmembrane helix</keyword>
<keyword evidence="2" id="KW-0812">Transmembrane</keyword>
<feature type="region of interest" description="Disordered" evidence="1">
    <location>
        <begin position="705"/>
        <end position="800"/>
    </location>
</feature>
<feature type="transmembrane region" description="Helical" evidence="2">
    <location>
        <begin position="1100"/>
        <end position="1122"/>
    </location>
</feature>
<feature type="compositionally biased region" description="Basic and acidic residues" evidence="1">
    <location>
        <begin position="751"/>
        <end position="771"/>
    </location>
</feature>
<feature type="transmembrane region" description="Helical" evidence="2">
    <location>
        <begin position="1143"/>
        <end position="1165"/>
    </location>
</feature>
<protein>
    <submittedName>
        <fullName evidence="3">Uncharacterized protein</fullName>
    </submittedName>
</protein>
<feature type="region of interest" description="Disordered" evidence="1">
    <location>
        <begin position="832"/>
        <end position="916"/>
    </location>
</feature>
<feature type="compositionally biased region" description="Basic and acidic residues" evidence="1">
    <location>
        <begin position="114"/>
        <end position="124"/>
    </location>
</feature>
<evidence type="ECO:0000313" key="3">
    <source>
        <dbReference type="EMBL" id="KAL2054209.1"/>
    </source>
</evidence>
<feature type="region of interest" description="Disordered" evidence="1">
    <location>
        <begin position="932"/>
        <end position="976"/>
    </location>
</feature>
<sequence>MFKSKERQSPEAAAFHCDLDRGHTVTPPLPSSIFENPAVPAAMPGDSYSVPPSMNSMKTVQRSSRPLSLEFDPARYLEALGMIEGTPPASKVKSRNYDKSPLRPSRGGSLFPKVDYEPERDHGRPPIPWDIPDLPLLPAKAYVPLSKSREAPPRKADGNGLSALTRTNMAHVNGSRYSSFVYSNKYDEATRAAVPQAAHWDYDSRTQINEDDDHKVPSHTTNVQENFSNDGRPAQTALGHTLNINQGYELYANMTAYEQKEEDYQDYQDHFQSNPCSSRIIPTHSFVPNPGSIQLGVYSWRPAQSEIGEDDRHATITEDLPYHHEEHDEASEHDSISSTDLSWLANSDEDAEEMVPLILTGRPISSSVATATDATPLIIDTFIPTGSLNLGPGADLQLSSRRGFPEGQRFSAVMSDDGTSPRPISNAELEHSLSSIEAIIKSGLRISPSESNGQGGVMAAFGDHESAYLRESSHTTKSKGPETDPGPGSCQIPSSPNTDRVTGIDSGRRGRIGFYDEVSSSHGDASSQSVRSPTPPLLYGRSAYMSPEPSLQAEDIPRPILGRNNSRLGRAMQANGVRKDGRLAQAYPLSKADHDWETISDMIEFGTGITEEITAEARTGSSLADNSDSGSLSVPNRPTPLEQLYLRNRILQHPAHPRENHSYILVKDNQTGETYSLPQSEFETGVRLPCANATSPLLVQTRNYQHPKPLSTSHNHPFLSTPPQTSTARESPENAASTSFAKQHAVTPRSRSSEMSEEVQKVRDRQAHKSIYELTNPMSDGTDNDVGKSQRELGSKERSHFSSGWVSTISERESALPRLLTQEGSFAKVPILGHKGNVTGPPEGTGAREIGSNLAGGSSPGARFSISPAPFATSPRPKYNTPSNAGGFQSTSSGLATPKSASSSATRNYFNEDDDEYMPQGKEWLKYLPPRQMGQQSSFNPDRHRRSSTESELDTWLESPASRHHERGNTSTGILLGQAGSYSRDQEIQPDDDQHSIHERRVHQARVAEPATPSSTKSKPVRDRNGRVFTDVPPPVFDHPVYGRDREPDLAGRPQLDRGRQPVRPRPTVRPIARAESPHLFRTPRQMDLDAIEYEQKVSFWLTVAFCAVPFLAIIPCSRFGDAAINLISRGNVEQVDSFHKRVAGFVFVIGTPLLVVVIMLAVYLKALTV</sequence>